<dbReference type="Proteomes" id="UP000218979">
    <property type="component" value="Unassembled WGS sequence"/>
</dbReference>
<dbReference type="EMBL" id="JXJT01000001">
    <property type="protein sequence ID" value="PCS04706.1"/>
    <property type="molecule type" value="Genomic_DNA"/>
</dbReference>
<organism evidence="1 2">
    <name type="scientific">Pseudolactococcus chungangensis CAU 28 = DSM 22330</name>
    <dbReference type="NCBI Taxonomy" id="1122154"/>
    <lineage>
        <taxon>Bacteria</taxon>
        <taxon>Bacillati</taxon>
        <taxon>Bacillota</taxon>
        <taxon>Bacilli</taxon>
        <taxon>Lactobacillales</taxon>
        <taxon>Streptococcaceae</taxon>
        <taxon>Pseudolactococcus</taxon>
    </lineage>
</organism>
<gene>
    <name evidence="1" type="ORF">RR45_GL000025</name>
</gene>
<name>A0ABX4IB60_9LACT</name>
<evidence type="ECO:0000313" key="1">
    <source>
        <dbReference type="EMBL" id="PCS04706.1"/>
    </source>
</evidence>
<keyword evidence="2" id="KW-1185">Reference proteome</keyword>
<sequence>MLVMVNILGGCKMADKKNVTTKEEQIEFLKKHESQITEYVKNKSNAIEEVQYDWDSVSISDSGAFTKKGFNIRVITYNKYKEKINGYSFFIIPKPDVDKPERIDSITGLNFP</sequence>
<accession>A0ABX4IB60</accession>
<protein>
    <recommendedName>
        <fullName evidence="3">Lipoprotein</fullName>
    </recommendedName>
</protein>
<proteinExistence type="predicted"/>
<reference evidence="1 2" key="1">
    <citation type="submission" date="2014-12" db="EMBL/GenBank/DDBJ databases">
        <title>Draft genome sequences of 10 type strains of Lactococcus.</title>
        <authorList>
            <person name="Sun Z."/>
            <person name="Zhong Z."/>
            <person name="Liu W."/>
            <person name="Zhang W."/>
            <person name="Zhang H."/>
        </authorList>
    </citation>
    <scope>NUCLEOTIDE SEQUENCE [LARGE SCALE GENOMIC DNA]</scope>
    <source>
        <strain evidence="1 2">DSM 22330</strain>
    </source>
</reference>
<evidence type="ECO:0008006" key="3">
    <source>
        <dbReference type="Google" id="ProtNLM"/>
    </source>
</evidence>
<comment type="caution">
    <text evidence="1">The sequence shown here is derived from an EMBL/GenBank/DDBJ whole genome shotgun (WGS) entry which is preliminary data.</text>
</comment>
<evidence type="ECO:0000313" key="2">
    <source>
        <dbReference type="Proteomes" id="UP000218979"/>
    </source>
</evidence>